<keyword evidence="5" id="KW-1185">Reference proteome</keyword>
<evidence type="ECO:0000313" key="4">
    <source>
        <dbReference type="EMBL" id="MFD1739323.1"/>
    </source>
</evidence>
<evidence type="ECO:0000256" key="1">
    <source>
        <dbReference type="ARBA" id="ARBA00001933"/>
    </source>
</evidence>
<evidence type="ECO:0000313" key="5">
    <source>
        <dbReference type="Proteomes" id="UP001597214"/>
    </source>
</evidence>
<proteinExistence type="predicted"/>
<dbReference type="PIRSF" id="PIRSF005572">
    <property type="entry name" value="NifS"/>
    <property type="match status" value="1"/>
</dbReference>
<dbReference type="Gene3D" id="1.10.260.50">
    <property type="match status" value="1"/>
</dbReference>
<accession>A0ABW4LW48</accession>
<gene>
    <name evidence="4" type="ORF">ACFSCX_22845</name>
</gene>
<reference evidence="5" key="1">
    <citation type="journal article" date="2019" name="Int. J. Syst. Evol. Microbiol.">
        <title>The Global Catalogue of Microorganisms (GCM) 10K type strain sequencing project: providing services to taxonomists for standard genome sequencing and annotation.</title>
        <authorList>
            <consortium name="The Broad Institute Genomics Platform"/>
            <consortium name="The Broad Institute Genome Sequencing Center for Infectious Disease"/>
            <person name="Wu L."/>
            <person name="Ma J."/>
        </authorList>
    </citation>
    <scope>NUCLEOTIDE SEQUENCE [LARGE SCALE GENOMIC DNA]</scope>
    <source>
        <strain evidence="5">CCUG 49339</strain>
    </source>
</reference>
<dbReference type="PANTHER" id="PTHR11601:SF50">
    <property type="entry name" value="CYSTEINE DESULFURASE ISCS 2-RELATED"/>
    <property type="match status" value="1"/>
</dbReference>
<dbReference type="SUPFAM" id="SSF53383">
    <property type="entry name" value="PLP-dependent transferases"/>
    <property type="match status" value="1"/>
</dbReference>
<dbReference type="Gene3D" id="3.40.640.10">
    <property type="entry name" value="Type I PLP-dependent aspartate aminotransferase-like (Major domain)"/>
    <property type="match status" value="1"/>
</dbReference>
<protein>
    <submittedName>
        <fullName evidence="4">Cysteine desulfurase family protein</fullName>
    </submittedName>
</protein>
<dbReference type="InterPro" id="IPR015422">
    <property type="entry name" value="PyrdxlP-dep_Trfase_small"/>
</dbReference>
<dbReference type="InterPro" id="IPR015421">
    <property type="entry name" value="PyrdxlP-dep_Trfase_major"/>
</dbReference>
<dbReference type="PANTHER" id="PTHR11601">
    <property type="entry name" value="CYSTEINE DESULFURYLASE FAMILY MEMBER"/>
    <property type="match status" value="1"/>
</dbReference>
<comment type="caution">
    <text evidence="4">The sequence shown here is derived from an EMBL/GenBank/DDBJ whole genome shotgun (WGS) entry which is preliminary data.</text>
</comment>
<sequence length="380" mass="42359">MIYLDNSATTKPYKEVLDVFTKVASHYFGNPSSVNALGSEAEKLLNQSREVISKLLNIHPSEIVFTSGGTEGNNIAVKGTALKYRSRGKHIITTTVEHASIYEGYKQLEQLGFEITFLPVNERGRISIDQVQRAIRKDTILVSVIHVNNEVGSIQPITEIGEMLKKYPHVLFHVDHVQGIGKVPLDFKRSNVDLCTVSGHKFHSVKGTGFLYVRKGIKLEPLFTGGSQENSLRAGTENVSGIVAMTKALRMTMDHQQNKIAHLTHLKNLLFQFVEKTEQTVLNTPKEWSAPHIINFSIPGAKPEVIVHALEEHQIYVSTKSACSSKQTSASRILLEMGKDERVAESAIRISFSAETTIEEVKKCMAVIEDILQQNKVIMR</sequence>
<dbReference type="RefSeq" id="WP_377930649.1">
    <property type="nucleotide sequence ID" value="NZ_JBHUEM010000054.1"/>
</dbReference>
<evidence type="ECO:0000259" key="3">
    <source>
        <dbReference type="Pfam" id="PF00266"/>
    </source>
</evidence>
<dbReference type="InterPro" id="IPR016454">
    <property type="entry name" value="Cysteine_dSase"/>
</dbReference>
<dbReference type="NCBIfam" id="NF002806">
    <property type="entry name" value="PRK02948.1"/>
    <property type="match status" value="1"/>
</dbReference>
<organism evidence="4 5">
    <name type="scientific">Bacillus salitolerans</name>
    <dbReference type="NCBI Taxonomy" id="1437434"/>
    <lineage>
        <taxon>Bacteria</taxon>
        <taxon>Bacillati</taxon>
        <taxon>Bacillota</taxon>
        <taxon>Bacilli</taxon>
        <taxon>Bacillales</taxon>
        <taxon>Bacillaceae</taxon>
        <taxon>Bacillus</taxon>
    </lineage>
</organism>
<dbReference type="Gene3D" id="3.90.1150.10">
    <property type="entry name" value="Aspartate Aminotransferase, domain 1"/>
    <property type="match status" value="1"/>
</dbReference>
<feature type="domain" description="Aminotransferase class V" evidence="3">
    <location>
        <begin position="2"/>
        <end position="363"/>
    </location>
</feature>
<dbReference type="InterPro" id="IPR015424">
    <property type="entry name" value="PyrdxlP-dep_Trfase"/>
</dbReference>
<comment type="cofactor">
    <cofactor evidence="1">
        <name>pyridoxal 5'-phosphate</name>
        <dbReference type="ChEBI" id="CHEBI:597326"/>
    </cofactor>
</comment>
<dbReference type="Proteomes" id="UP001597214">
    <property type="component" value="Unassembled WGS sequence"/>
</dbReference>
<keyword evidence="2" id="KW-0663">Pyridoxal phosphate</keyword>
<name>A0ABW4LW48_9BACI</name>
<dbReference type="Pfam" id="PF00266">
    <property type="entry name" value="Aminotran_5"/>
    <property type="match status" value="1"/>
</dbReference>
<dbReference type="EMBL" id="JBHUEM010000054">
    <property type="protein sequence ID" value="MFD1739323.1"/>
    <property type="molecule type" value="Genomic_DNA"/>
</dbReference>
<dbReference type="InterPro" id="IPR000192">
    <property type="entry name" value="Aminotrans_V_dom"/>
</dbReference>
<evidence type="ECO:0000256" key="2">
    <source>
        <dbReference type="ARBA" id="ARBA00022898"/>
    </source>
</evidence>